<evidence type="ECO:0000256" key="1">
    <source>
        <dbReference type="ARBA" id="ARBA00012528"/>
    </source>
</evidence>
<evidence type="ECO:0000256" key="2">
    <source>
        <dbReference type="ARBA" id="ARBA00034247"/>
    </source>
</evidence>
<dbReference type="GO" id="GO:0005886">
    <property type="term" value="C:plasma membrane"/>
    <property type="evidence" value="ECO:0007669"/>
    <property type="project" value="TreeGrafter"/>
</dbReference>
<evidence type="ECO:0000313" key="5">
    <source>
        <dbReference type="Proteomes" id="UP000184171"/>
    </source>
</evidence>
<name>A0A1M6GPW4_MALRU</name>
<dbReference type="PROSITE" id="PS50887">
    <property type="entry name" value="GGDEF"/>
    <property type="match status" value="1"/>
</dbReference>
<dbReference type="NCBIfam" id="TIGR00254">
    <property type="entry name" value="GGDEF"/>
    <property type="match status" value="1"/>
</dbReference>
<dbReference type="GO" id="GO:1902201">
    <property type="term" value="P:negative regulation of bacterial-type flagellum-dependent cell motility"/>
    <property type="evidence" value="ECO:0007669"/>
    <property type="project" value="TreeGrafter"/>
</dbReference>
<dbReference type="Proteomes" id="UP000184171">
    <property type="component" value="Unassembled WGS sequence"/>
</dbReference>
<dbReference type="STRING" id="1122189.SAMN02745165_01625"/>
<dbReference type="PANTHER" id="PTHR45138:SF9">
    <property type="entry name" value="DIGUANYLATE CYCLASE DGCM-RELATED"/>
    <property type="match status" value="1"/>
</dbReference>
<dbReference type="SUPFAM" id="SSF141371">
    <property type="entry name" value="PilZ domain-like"/>
    <property type="match status" value="1"/>
</dbReference>
<dbReference type="GO" id="GO:0043709">
    <property type="term" value="P:cell adhesion involved in single-species biofilm formation"/>
    <property type="evidence" value="ECO:0007669"/>
    <property type="project" value="TreeGrafter"/>
</dbReference>
<dbReference type="SMART" id="SM00267">
    <property type="entry name" value="GGDEF"/>
    <property type="match status" value="1"/>
</dbReference>
<dbReference type="Gene3D" id="3.30.70.270">
    <property type="match status" value="1"/>
</dbReference>
<dbReference type="Gene3D" id="2.40.10.220">
    <property type="entry name" value="predicted glycosyltransferase like domains"/>
    <property type="match status" value="1"/>
</dbReference>
<dbReference type="Pfam" id="PF00990">
    <property type="entry name" value="GGDEF"/>
    <property type="match status" value="1"/>
</dbReference>
<dbReference type="PANTHER" id="PTHR45138">
    <property type="entry name" value="REGULATORY COMPONENTS OF SENSORY TRANSDUCTION SYSTEM"/>
    <property type="match status" value="1"/>
</dbReference>
<protein>
    <recommendedName>
        <fullName evidence="1">diguanylate cyclase</fullName>
        <ecNumber evidence="1">2.7.7.65</ecNumber>
    </recommendedName>
</protein>
<dbReference type="EC" id="2.7.7.65" evidence="1"/>
<organism evidence="4 5">
    <name type="scientific">Malonomonas rubra DSM 5091</name>
    <dbReference type="NCBI Taxonomy" id="1122189"/>
    <lineage>
        <taxon>Bacteria</taxon>
        <taxon>Pseudomonadati</taxon>
        <taxon>Thermodesulfobacteriota</taxon>
        <taxon>Desulfuromonadia</taxon>
        <taxon>Desulfuromonadales</taxon>
        <taxon>Geopsychrobacteraceae</taxon>
        <taxon>Malonomonas</taxon>
    </lineage>
</organism>
<dbReference type="InterPro" id="IPR043128">
    <property type="entry name" value="Rev_trsase/Diguanyl_cyclase"/>
</dbReference>
<dbReference type="CDD" id="cd01949">
    <property type="entry name" value="GGDEF"/>
    <property type="match status" value="1"/>
</dbReference>
<dbReference type="EMBL" id="FQZT01000004">
    <property type="protein sequence ID" value="SHJ11936.1"/>
    <property type="molecule type" value="Genomic_DNA"/>
</dbReference>
<dbReference type="SUPFAM" id="SSF55073">
    <property type="entry name" value="Nucleotide cyclase"/>
    <property type="match status" value="1"/>
</dbReference>
<proteinExistence type="predicted"/>
<dbReference type="InterPro" id="IPR029787">
    <property type="entry name" value="Nucleotide_cyclase"/>
</dbReference>
<dbReference type="GO" id="GO:0052621">
    <property type="term" value="F:diguanylate cyclase activity"/>
    <property type="evidence" value="ECO:0007669"/>
    <property type="project" value="UniProtKB-EC"/>
</dbReference>
<dbReference type="GO" id="GO:0035438">
    <property type="term" value="F:cyclic-di-GMP binding"/>
    <property type="evidence" value="ECO:0007669"/>
    <property type="project" value="InterPro"/>
</dbReference>
<dbReference type="InterPro" id="IPR009875">
    <property type="entry name" value="PilZ_domain"/>
</dbReference>
<dbReference type="Pfam" id="PF07238">
    <property type="entry name" value="PilZ"/>
    <property type="match status" value="1"/>
</dbReference>
<evidence type="ECO:0000313" key="4">
    <source>
        <dbReference type="EMBL" id="SHJ11936.1"/>
    </source>
</evidence>
<dbReference type="FunFam" id="3.30.70.270:FF:000001">
    <property type="entry name" value="Diguanylate cyclase domain protein"/>
    <property type="match status" value="1"/>
</dbReference>
<feature type="domain" description="GGDEF" evidence="3">
    <location>
        <begin position="149"/>
        <end position="290"/>
    </location>
</feature>
<comment type="catalytic activity">
    <reaction evidence="2">
        <text>2 GTP = 3',3'-c-di-GMP + 2 diphosphate</text>
        <dbReference type="Rhea" id="RHEA:24898"/>
        <dbReference type="ChEBI" id="CHEBI:33019"/>
        <dbReference type="ChEBI" id="CHEBI:37565"/>
        <dbReference type="ChEBI" id="CHEBI:58805"/>
        <dbReference type="EC" id="2.7.7.65"/>
    </reaction>
</comment>
<dbReference type="InterPro" id="IPR050469">
    <property type="entry name" value="Diguanylate_Cyclase"/>
</dbReference>
<reference evidence="4 5" key="1">
    <citation type="submission" date="2016-11" db="EMBL/GenBank/DDBJ databases">
        <authorList>
            <person name="Jaros S."/>
            <person name="Januszkiewicz K."/>
            <person name="Wedrychowicz H."/>
        </authorList>
    </citation>
    <scope>NUCLEOTIDE SEQUENCE [LARGE SCALE GENOMIC DNA]</scope>
    <source>
        <strain evidence="4 5">DSM 5091</strain>
    </source>
</reference>
<gene>
    <name evidence="4" type="ORF">SAMN02745165_01625</name>
</gene>
<evidence type="ECO:0000259" key="3">
    <source>
        <dbReference type="PROSITE" id="PS50887"/>
    </source>
</evidence>
<sequence length="394" mass="43779">MSDLVALLEGFPSMSDCKTFDLYLAGGVKADEPGSSIEYLSASYGEDIFQRLLNNLLNKEFSVQEATAIWRAAMKQFSKENVRLNWRSVILDYLLGRTDLLDNPLIIEASELRNLQQQAITDGLTNLYNQAYFKAKLTKTVEEHRKSSSAFSLLLLDLDHFKQFNDRCGHLRGDQTLAQVAQTLCATLPENSVVSRYGGEEFAVILPQTDLLQAIQLAEQVRAAVEKNSFAGEERLDKGTLTISGGIVSYPAAGMTGNELIAQADSKLYQAKLNRNKIVPGKNETRHITRHSINNIVEIFDNKSGNFKNALSADISHTGILLKSSTPAVIGSNLKLRFPYPFWPSDHYTNGQVRHVRRSGKRGGFLLGIEFAQPQPDFVGEILPLDRPQQSTNA</sequence>
<dbReference type="InterPro" id="IPR000160">
    <property type="entry name" value="GGDEF_dom"/>
</dbReference>
<accession>A0A1M6GPW4</accession>
<dbReference type="AlphaFoldDB" id="A0A1M6GPW4"/>
<keyword evidence="5" id="KW-1185">Reference proteome</keyword>